<proteinExistence type="predicted"/>
<evidence type="ECO:0000313" key="1">
    <source>
        <dbReference type="EMBL" id="SDG28571.1"/>
    </source>
</evidence>
<organism evidence="1 2">
    <name type="scientific">Sinosporangium album</name>
    <dbReference type="NCBI Taxonomy" id="504805"/>
    <lineage>
        <taxon>Bacteria</taxon>
        <taxon>Bacillati</taxon>
        <taxon>Actinomycetota</taxon>
        <taxon>Actinomycetes</taxon>
        <taxon>Streptosporangiales</taxon>
        <taxon>Streptosporangiaceae</taxon>
        <taxon>Sinosporangium</taxon>
    </lineage>
</organism>
<dbReference type="RefSeq" id="WP_143020105.1">
    <property type="nucleotide sequence ID" value="NZ_FNCN01000003.1"/>
</dbReference>
<accession>A0A1G7T025</accession>
<gene>
    <name evidence="1" type="ORF">SAMN05421505_10340</name>
</gene>
<name>A0A1G7T025_9ACTN</name>
<evidence type="ECO:0000313" key="2">
    <source>
        <dbReference type="Proteomes" id="UP000198923"/>
    </source>
</evidence>
<keyword evidence="2" id="KW-1185">Reference proteome</keyword>
<dbReference type="OrthoDB" id="5147270at2"/>
<evidence type="ECO:0008006" key="3">
    <source>
        <dbReference type="Google" id="ProtNLM"/>
    </source>
</evidence>
<protein>
    <recommendedName>
        <fullName evidence="3">Nudix hydrolase domain-containing protein</fullName>
    </recommendedName>
</protein>
<reference evidence="1 2" key="1">
    <citation type="submission" date="2016-10" db="EMBL/GenBank/DDBJ databases">
        <authorList>
            <person name="de Groot N.N."/>
        </authorList>
    </citation>
    <scope>NUCLEOTIDE SEQUENCE [LARGE SCALE GENOMIC DNA]</scope>
    <source>
        <strain evidence="1 2">CPCC 201354</strain>
    </source>
</reference>
<dbReference type="AlphaFoldDB" id="A0A1G7T025"/>
<sequence length="115" mass="12737">MERELAEETGVGGHDVRSTRVVGFGRWIERGAKPEFFGVSYLSISSRELADRYVKISERLYTGRVRALPVDFPALKRSLLAGASIAHSSSCPEDIRNSGSVPLLVGLRFAVLEWE</sequence>
<dbReference type="Proteomes" id="UP000198923">
    <property type="component" value="Unassembled WGS sequence"/>
</dbReference>
<dbReference type="EMBL" id="FNCN01000003">
    <property type="protein sequence ID" value="SDG28571.1"/>
    <property type="molecule type" value="Genomic_DNA"/>
</dbReference>